<sequence>MKIKRTSGYSEALAKMYIPSDVSTYSLSINLDTQVKWVNGKPTDEVTGYQCWFIAEGTEPFKIKFPNKVSLPSMFTKIKFQTMFTKIKFQNLEACEVGNNVYFKANGLEVMK</sequence>
<protein>
    <submittedName>
        <fullName evidence="1">Uncharacterized protein</fullName>
    </submittedName>
</protein>
<dbReference type="RefSeq" id="WP_135352598.1">
    <property type="nucleotide sequence ID" value="NZ_JANKAU010000003.1"/>
</dbReference>
<organism evidence="1 2">
    <name type="scientific">Lactobacillus johnsonii</name>
    <dbReference type="NCBI Taxonomy" id="33959"/>
    <lineage>
        <taxon>Bacteria</taxon>
        <taxon>Bacillati</taxon>
        <taxon>Bacillota</taxon>
        <taxon>Bacilli</taxon>
        <taxon>Lactobacillales</taxon>
        <taxon>Lactobacillaceae</taxon>
        <taxon>Lactobacillus</taxon>
    </lineage>
</organism>
<evidence type="ECO:0000313" key="1">
    <source>
        <dbReference type="EMBL" id="MCR1914678.1"/>
    </source>
</evidence>
<comment type="caution">
    <text evidence="1">The sequence shown here is derived from an EMBL/GenBank/DDBJ whole genome shotgun (WGS) entry which is preliminary data.</text>
</comment>
<evidence type="ECO:0000313" key="2">
    <source>
        <dbReference type="Proteomes" id="UP001206357"/>
    </source>
</evidence>
<dbReference type="EMBL" id="JANKAU010000003">
    <property type="protein sequence ID" value="MCR1914678.1"/>
    <property type="molecule type" value="Genomic_DNA"/>
</dbReference>
<reference evidence="1" key="1">
    <citation type="submission" date="2022-07" db="EMBL/GenBank/DDBJ databases">
        <title>Enhanced cultured diversity of the mouse gut microbiota enables custom-made synthetic communities.</title>
        <authorList>
            <person name="Afrizal A."/>
        </authorList>
    </citation>
    <scope>NUCLEOTIDE SEQUENCE</scope>
    <source>
        <strain evidence="1">DSM 100219</strain>
    </source>
</reference>
<accession>A0AAW5LXH1</accession>
<proteinExistence type="predicted"/>
<dbReference type="Proteomes" id="UP001206357">
    <property type="component" value="Unassembled WGS sequence"/>
</dbReference>
<gene>
    <name evidence="1" type="ORF">NSA17_04460</name>
</gene>
<name>A0AAW5LXH1_LACJH</name>
<dbReference type="AlphaFoldDB" id="A0AAW5LXH1"/>